<evidence type="ECO:0000313" key="11">
    <source>
        <dbReference type="EMBL" id="HIW99289.1"/>
    </source>
</evidence>
<comment type="caution">
    <text evidence="11">The sequence shown here is derived from an EMBL/GenBank/DDBJ whole genome shotgun (WGS) entry which is preliminary data.</text>
</comment>
<protein>
    <recommendedName>
        <fullName evidence="5">Enolase</fullName>
        <ecNumber evidence="4">4.2.1.11</ecNumber>
    </recommendedName>
</protein>
<dbReference type="EC" id="4.2.1.11" evidence="4"/>
<evidence type="ECO:0000256" key="4">
    <source>
        <dbReference type="ARBA" id="ARBA00012058"/>
    </source>
</evidence>
<keyword evidence="9 11" id="KW-0456">Lyase</keyword>
<dbReference type="InterPro" id="IPR020810">
    <property type="entry name" value="Enolase_C"/>
</dbReference>
<dbReference type="GO" id="GO:0004634">
    <property type="term" value="F:phosphopyruvate hydratase activity"/>
    <property type="evidence" value="ECO:0007669"/>
    <property type="project" value="UniProtKB-EC"/>
</dbReference>
<feature type="domain" description="Enolase C-terminal TIM barrel" evidence="10">
    <location>
        <begin position="1"/>
        <end position="179"/>
    </location>
</feature>
<dbReference type="SUPFAM" id="SSF51604">
    <property type="entry name" value="Enolase C-terminal domain-like"/>
    <property type="match status" value="1"/>
</dbReference>
<evidence type="ECO:0000256" key="9">
    <source>
        <dbReference type="ARBA" id="ARBA00023239"/>
    </source>
</evidence>
<evidence type="ECO:0000259" key="10">
    <source>
        <dbReference type="SMART" id="SM01192"/>
    </source>
</evidence>
<dbReference type="GO" id="GO:0006096">
    <property type="term" value="P:glycolytic process"/>
    <property type="evidence" value="ECO:0007669"/>
    <property type="project" value="UniProtKB-KW"/>
</dbReference>
<dbReference type="PANTHER" id="PTHR11902:SF1">
    <property type="entry name" value="ENOLASE"/>
    <property type="match status" value="1"/>
</dbReference>
<keyword evidence="8" id="KW-0324">Glycolysis</keyword>
<dbReference type="PROSITE" id="PS00164">
    <property type="entry name" value="ENOLASE"/>
    <property type="match status" value="1"/>
</dbReference>
<evidence type="ECO:0000256" key="2">
    <source>
        <dbReference type="ARBA" id="ARBA00005031"/>
    </source>
</evidence>
<dbReference type="EMBL" id="DXGD01000144">
    <property type="protein sequence ID" value="HIW99289.1"/>
    <property type="molecule type" value="Genomic_DNA"/>
</dbReference>
<comment type="similarity">
    <text evidence="3">Belongs to the enolase family.</text>
</comment>
<keyword evidence="6" id="KW-0964">Secreted</keyword>
<dbReference type="GO" id="GO:0000015">
    <property type="term" value="C:phosphopyruvate hydratase complex"/>
    <property type="evidence" value="ECO:0007669"/>
    <property type="project" value="InterPro"/>
</dbReference>
<dbReference type="PRINTS" id="PR00148">
    <property type="entry name" value="ENOLASE"/>
</dbReference>
<accession>A0A9D1S1A2</accession>
<evidence type="ECO:0000256" key="6">
    <source>
        <dbReference type="ARBA" id="ARBA00022525"/>
    </source>
</evidence>
<dbReference type="GO" id="GO:0000287">
    <property type="term" value="F:magnesium ion binding"/>
    <property type="evidence" value="ECO:0007669"/>
    <property type="project" value="InterPro"/>
</dbReference>
<dbReference type="InterPro" id="IPR000941">
    <property type="entry name" value="Enolase"/>
</dbReference>
<reference evidence="11" key="2">
    <citation type="submission" date="2021-04" db="EMBL/GenBank/DDBJ databases">
        <authorList>
            <person name="Gilroy R."/>
        </authorList>
    </citation>
    <scope>NUCLEOTIDE SEQUENCE</scope>
    <source>
        <strain evidence="11">ChiHejej3B27-3195</strain>
    </source>
</reference>
<evidence type="ECO:0000256" key="1">
    <source>
        <dbReference type="ARBA" id="ARBA00001946"/>
    </source>
</evidence>
<dbReference type="AlphaFoldDB" id="A0A9D1S1A2"/>
<evidence type="ECO:0000256" key="5">
    <source>
        <dbReference type="ARBA" id="ARBA00017068"/>
    </source>
</evidence>
<evidence type="ECO:0000313" key="12">
    <source>
        <dbReference type="Proteomes" id="UP000824151"/>
    </source>
</evidence>
<evidence type="ECO:0000256" key="8">
    <source>
        <dbReference type="ARBA" id="ARBA00023152"/>
    </source>
</evidence>
<dbReference type="InterPro" id="IPR020809">
    <property type="entry name" value="Enolase_CS"/>
</dbReference>
<keyword evidence="7" id="KW-0460">Magnesium</keyword>
<dbReference type="SMART" id="SM01192">
    <property type="entry name" value="Enolase_C"/>
    <property type="match status" value="1"/>
</dbReference>
<comment type="pathway">
    <text evidence="2">Carbohydrate degradation; glycolysis; pyruvate from D-glyceraldehyde 3-phosphate: step 4/5.</text>
</comment>
<dbReference type="Gene3D" id="3.20.20.120">
    <property type="entry name" value="Enolase-like C-terminal domain"/>
    <property type="match status" value="1"/>
</dbReference>
<evidence type="ECO:0000256" key="3">
    <source>
        <dbReference type="ARBA" id="ARBA00009604"/>
    </source>
</evidence>
<reference evidence="11" key="1">
    <citation type="journal article" date="2021" name="PeerJ">
        <title>Extensive microbial diversity within the chicken gut microbiome revealed by metagenomics and culture.</title>
        <authorList>
            <person name="Gilroy R."/>
            <person name="Ravi A."/>
            <person name="Getino M."/>
            <person name="Pursley I."/>
            <person name="Horton D.L."/>
            <person name="Alikhan N.F."/>
            <person name="Baker D."/>
            <person name="Gharbi K."/>
            <person name="Hall N."/>
            <person name="Watson M."/>
            <person name="Adriaenssens E.M."/>
            <person name="Foster-Nyarko E."/>
            <person name="Jarju S."/>
            <person name="Secka A."/>
            <person name="Antonio M."/>
            <person name="Oren A."/>
            <person name="Chaudhuri R.R."/>
            <person name="La Ragione R."/>
            <person name="Hildebrand F."/>
            <person name="Pallen M.J."/>
        </authorList>
    </citation>
    <scope>NUCLEOTIDE SEQUENCE</scope>
    <source>
        <strain evidence="11">ChiHejej3B27-3195</strain>
    </source>
</reference>
<evidence type="ECO:0000256" key="7">
    <source>
        <dbReference type="ARBA" id="ARBA00022842"/>
    </source>
</evidence>
<dbReference type="InterPro" id="IPR036849">
    <property type="entry name" value="Enolase-like_C_sf"/>
</dbReference>
<feature type="non-terminal residue" evidence="11">
    <location>
        <position position="1"/>
    </location>
</feature>
<dbReference type="Proteomes" id="UP000824151">
    <property type="component" value="Unassembled WGS sequence"/>
</dbReference>
<dbReference type="PANTHER" id="PTHR11902">
    <property type="entry name" value="ENOLASE"/>
    <property type="match status" value="1"/>
</dbReference>
<sequence length="184" mass="19873">ASEFFSDGVYTFEGEKRSAEQMSAYYNELVDAYPLVSIEDPLDEDDWSGWKTLTDQIGAKVQLVGDDLFVTNPDRLQKGISAATANSLLVKVNQIGSLTETLDAVSLAQRSTYTTMISHRSGETEDTTIADIAVATNSGQIKTGAPARSERVAKYNQLLRIEDELGDAAAYAGASAFPRFTASS</sequence>
<proteinExistence type="inferred from homology"/>
<name>A0A9D1S1A2_9MICC</name>
<comment type="cofactor">
    <cofactor evidence="1">
        <name>Mg(2+)</name>
        <dbReference type="ChEBI" id="CHEBI:18420"/>
    </cofactor>
</comment>
<organism evidence="11 12">
    <name type="scientific">Candidatus Nesterenkonia stercoripullorum</name>
    <dbReference type="NCBI Taxonomy" id="2838701"/>
    <lineage>
        <taxon>Bacteria</taxon>
        <taxon>Bacillati</taxon>
        <taxon>Actinomycetota</taxon>
        <taxon>Actinomycetes</taxon>
        <taxon>Micrococcales</taxon>
        <taxon>Micrococcaceae</taxon>
        <taxon>Nesterenkonia</taxon>
    </lineage>
</organism>
<gene>
    <name evidence="11" type="primary">eno</name>
    <name evidence="11" type="ORF">H9871_04015</name>
</gene>
<dbReference type="Pfam" id="PF00113">
    <property type="entry name" value="Enolase_C"/>
    <property type="match status" value="1"/>
</dbReference>